<organism evidence="1 2">
    <name type="scientific">Clostridium folliculivorans</name>
    <dbReference type="NCBI Taxonomy" id="2886038"/>
    <lineage>
        <taxon>Bacteria</taxon>
        <taxon>Bacillati</taxon>
        <taxon>Bacillota</taxon>
        <taxon>Clostridia</taxon>
        <taxon>Eubacteriales</taxon>
        <taxon>Clostridiaceae</taxon>
        <taxon>Clostridium</taxon>
    </lineage>
</organism>
<dbReference type="AlphaFoldDB" id="A0A9W5Y5E6"/>
<protein>
    <recommendedName>
        <fullName evidence="3">DUF1284 domain-containing protein</fullName>
    </recommendedName>
</protein>
<dbReference type="Proteomes" id="UP001057868">
    <property type="component" value="Unassembled WGS sequence"/>
</dbReference>
<keyword evidence="2" id="KW-1185">Reference proteome</keyword>
<evidence type="ECO:0000313" key="2">
    <source>
        <dbReference type="Proteomes" id="UP001057868"/>
    </source>
</evidence>
<sequence>MIYLRPHHGLCIQHFIGKGYSDDFISNMKNIINILEDSSNPKITLVSGVDDICSFCPNNKNNSCLSGQKPDYYDMACLELCGLNFGDTIYWKDFKKKIQASIFKTNKLKEVCINCEWLDICENLPKRV</sequence>
<dbReference type="EMBL" id="BQXY01000007">
    <property type="protein sequence ID" value="GKU26772.1"/>
    <property type="molecule type" value="Genomic_DNA"/>
</dbReference>
<proteinExistence type="predicted"/>
<comment type="caution">
    <text evidence="1">The sequence shown here is derived from an EMBL/GenBank/DDBJ whole genome shotgun (WGS) entry which is preliminary data.</text>
</comment>
<accession>A0A9W5Y5E6</accession>
<gene>
    <name evidence="1" type="ORF">CFOLD11_35990</name>
</gene>
<evidence type="ECO:0000313" key="1">
    <source>
        <dbReference type="EMBL" id="GKU26772.1"/>
    </source>
</evidence>
<dbReference type="Pfam" id="PF06935">
    <property type="entry name" value="DUF1284"/>
    <property type="match status" value="1"/>
</dbReference>
<name>A0A9W5Y5E6_9CLOT</name>
<dbReference type="RefSeq" id="WP_261853666.1">
    <property type="nucleotide sequence ID" value="NZ_BQXY01000007.1"/>
</dbReference>
<dbReference type="InterPro" id="IPR009702">
    <property type="entry name" value="DUF1284"/>
</dbReference>
<reference evidence="1" key="1">
    <citation type="journal article" date="2023" name="Int. J. Syst. Evol. Microbiol.">
        <title>&lt;i&gt;Clostridium folliculivorans&lt;/i&gt; sp. nov., isolated from soil samples of an organic paddy in Japan.</title>
        <authorList>
            <person name="Tazawa J."/>
            <person name="Kobayashi H."/>
            <person name="Tanizawa Y."/>
            <person name="Uchino A."/>
            <person name="Tanaka F."/>
            <person name="Urashima Y."/>
            <person name="Miura S."/>
            <person name="Sakamoto M."/>
            <person name="Ohkuma M."/>
            <person name="Tohno M."/>
        </authorList>
    </citation>
    <scope>NUCLEOTIDE SEQUENCE</scope>
    <source>
        <strain evidence="1">D1-1</strain>
    </source>
</reference>
<evidence type="ECO:0008006" key="3">
    <source>
        <dbReference type="Google" id="ProtNLM"/>
    </source>
</evidence>